<dbReference type="Gene3D" id="3.30.70.1290">
    <property type="entry name" value="Transposase IS200-like"/>
    <property type="match status" value="1"/>
</dbReference>
<evidence type="ECO:0000313" key="3">
    <source>
        <dbReference type="EMBL" id="RWU10608.1"/>
    </source>
</evidence>
<keyword evidence="1" id="KW-0472">Membrane</keyword>
<dbReference type="InterPro" id="IPR036515">
    <property type="entry name" value="Transposase_17_sf"/>
</dbReference>
<sequence length="181" mass="21415">MSRKYKFHNKEGLYFVSFAVINWIDVFIRPLYAEILIESLKHCKDKLGLELFCWCIMPSHIHLIFRTTTVNPEVVLGRFKEYTSKQLVKAIKENMKESRREWILWMFARAGAKASNVKNYQFWQHHNHPIELWSAAIIEQKANYIHNNPVVAGFVNEPYEWRYSSAIDYSGGKGLIEIIYL</sequence>
<dbReference type="Proteomes" id="UP000284120">
    <property type="component" value="Unassembled WGS sequence"/>
</dbReference>
<dbReference type="GO" id="GO:0004803">
    <property type="term" value="F:transposase activity"/>
    <property type="evidence" value="ECO:0007669"/>
    <property type="project" value="InterPro"/>
</dbReference>
<dbReference type="InterPro" id="IPR052715">
    <property type="entry name" value="RAYT_transposase"/>
</dbReference>
<organism evidence="3 4">
    <name type="scientific">Pedobacter chitinilyticus</name>
    <dbReference type="NCBI Taxonomy" id="2233776"/>
    <lineage>
        <taxon>Bacteria</taxon>
        <taxon>Pseudomonadati</taxon>
        <taxon>Bacteroidota</taxon>
        <taxon>Sphingobacteriia</taxon>
        <taxon>Sphingobacteriales</taxon>
        <taxon>Sphingobacteriaceae</taxon>
        <taxon>Pedobacter</taxon>
    </lineage>
</organism>
<keyword evidence="1" id="KW-0812">Transmembrane</keyword>
<dbReference type="AlphaFoldDB" id="A0A443Z247"/>
<dbReference type="SUPFAM" id="SSF143422">
    <property type="entry name" value="Transposase IS200-like"/>
    <property type="match status" value="1"/>
</dbReference>
<keyword evidence="1" id="KW-1133">Transmembrane helix</keyword>
<feature type="domain" description="Transposase IS200-like" evidence="2">
    <location>
        <begin position="10"/>
        <end position="148"/>
    </location>
</feature>
<evidence type="ECO:0000259" key="2">
    <source>
        <dbReference type="SMART" id="SM01321"/>
    </source>
</evidence>
<comment type="caution">
    <text evidence="3">The sequence shown here is derived from an EMBL/GenBank/DDBJ whole genome shotgun (WGS) entry which is preliminary data.</text>
</comment>
<evidence type="ECO:0000256" key="1">
    <source>
        <dbReference type="SAM" id="Phobius"/>
    </source>
</evidence>
<dbReference type="PANTHER" id="PTHR36966:SF1">
    <property type="entry name" value="REP-ASSOCIATED TYROSINE TRANSPOSASE"/>
    <property type="match status" value="1"/>
</dbReference>
<evidence type="ECO:0000313" key="4">
    <source>
        <dbReference type="Proteomes" id="UP000284120"/>
    </source>
</evidence>
<dbReference type="PANTHER" id="PTHR36966">
    <property type="entry name" value="REP-ASSOCIATED TYROSINE TRANSPOSASE"/>
    <property type="match status" value="1"/>
</dbReference>
<dbReference type="OrthoDB" id="9788881at2"/>
<dbReference type="GO" id="GO:0043565">
    <property type="term" value="F:sequence-specific DNA binding"/>
    <property type="evidence" value="ECO:0007669"/>
    <property type="project" value="TreeGrafter"/>
</dbReference>
<name>A0A443Z247_9SPHI</name>
<dbReference type="Pfam" id="PF01797">
    <property type="entry name" value="Y1_Tnp"/>
    <property type="match status" value="1"/>
</dbReference>
<dbReference type="InterPro" id="IPR002686">
    <property type="entry name" value="Transposase_17"/>
</dbReference>
<dbReference type="EMBL" id="SAYW01000001">
    <property type="protein sequence ID" value="RWU10608.1"/>
    <property type="molecule type" value="Genomic_DNA"/>
</dbReference>
<reference evidence="3 4" key="1">
    <citation type="submission" date="2018-06" db="EMBL/GenBank/DDBJ databases">
        <title>Pedobacter endophyticus sp. nov., an endophytic bacterium isolated from a leaf of Triticum aestivum.</title>
        <authorList>
            <person name="Zhang L."/>
        </authorList>
    </citation>
    <scope>NUCLEOTIDE SEQUENCE [LARGE SCALE GENOMIC DNA]</scope>
    <source>
        <strain evidence="3 4">CM134L-2</strain>
    </source>
</reference>
<dbReference type="NCBIfam" id="NF047646">
    <property type="entry name" value="REP_Tyr_transpos"/>
    <property type="match status" value="1"/>
</dbReference>
<feature type="transmembrane region" description="Helical" evidence="1">
    <location>
        <begin position="12"/>
        <end position="32"/>
    </location>
</feature>
<gene>
    <name evidence="3" type="ORF">DPV69_04520</name>
</gene>
<dbReference type="SMART" id="SM01321">
    <property type="entry name" value="Y1_Tnp"/>
    <property type="match status" value="1"/>
</dbReference>
<accession>A0A443Z247</accession>
<proteinExistence type="predicted"/>
<dbReference type="GO" id="GO:0006313">
    <property type="term" value="P:DNA transposition"/>
    <property type="evidence" value="ECO:0007669"/>
    <property type="project" value="InterPro"/>
</dbReference>
<protein>
    <submittedName>
        <fullName evidence="3">Transposase</fullName>
    </submittedName>
</protein>
<keyword evidence="4" id="KW-1185">Reference proteome</keyword>
<dbReference type="RefSeq" id="WP_113646095.1">
    <property type="nucleotide sequence ID" value="NZ_QMHN01000001.1"/>
</dbReference>